<dbReference type="PROSITE" id="PS51257">
    <property type="entry name" value="PROKAR_LIPOPROTEIN"/>
    <property type="match status" value="1"/>
</dbReference>
<reference evidence="1" key="1">
    <citation type="submission" date="2022-10" db="EMBL/GenBank/DDBJ databases">
        <authorList>
            <person name="Koch H."/>
        </authorList>
    </citation>
    <scope>NUCLEOTIDE SEQUENCE</scope>
    <source>
        <strain evidence="1">DNF</strain>
    </source>
</reference>
<organism evidence="1 2">
    <name type="scientific">Nitrospira tepida</name>
    <dbReference type="NCBI Taxonomy" id="2973512"/>
    <lineage>
        <taxon>Bacteria</taxon>
        <taxon>Pseudomonadati</taxon>
        <taxon>Nitrospirota</taxon>
        <taxon>Nitrospiria</taxon>
        <taxon>Nitrospirales</taxon>
        <taxon>Nitrospiraceae</taxon>
        <taxon>Nitrospira</taxon>
    </lineage>
</organism>
<proteinExistence type="predicted"/>
<dbReference type="EMBL" id="OX365700">
    <property type="protein sequence ID" value="CAI4031876.1"/>
    <property type="molecule type" value="Genomic_DNA"/>
</dbReference>
<sequence length="181" mass="19886">MPKAIHGKVRMGLKSVLLLISLLSFQAWLGAACAGEFSGTWRGLLQAEGEGAEAEVLFSRDDHPVYTYTNNRNVTRQVELASPGQVIEFVPPGGGVQRIIVEHVDRQPGKLLISLKGSFEKSGGGYLDQQQEVVVFEYELVPEGLKMRIRRRTVSHFGDKDMIVGGQPQEAVAEGLLQRAQ</sequence>
<dbReference type="Proteomes" id="UP001179121">
    <property type="component" value="Chromosome"/>
</dbReference>
<evidence type="ECO:0000313" key="2">
    <source>
        <dbReference type="Proteomes" id="UP001179121"/>
    </source>
</evidence>
<name>A0AA86T536_9BACT</name>
<dbReference type="AlphaFoldDB" id="A0AA86T536"/>
<dbReference type="KEGG" id="nti:DNFV4_02297"/>
<accession>A0AA86T536</accession>
<keyword evidence="2" id="KW-1185">Reference proteome</keyword>
<protein>
    <submittedName>
        <fullName evidence="1">Uncharacterized protein</fullName>
    </submittedName>
</protein>
<gene>
    <name evidence="1" type="ORF">DNFV4_02297</name>
</gene>
<evidence type="ECO:0000313" key="1">
    <source>
        <dbReference type="EMBL" id="CAI4031876.1"/>
    </source>
</evidence>